<keyword evidence="3" id="KW-1185">Reference proteome</keyword>
<sequence>MLDKLPRELRTKVGNELLTTDSQFKKKSDALLQYVCGRRAEIIEQRRGVYKVQSKALNEILHNIPLSETHLFSDDALTEAVKACSNNDIRRFFAYSNRTKSANFRTRERFKTTRTQTTKNNDRNTRGFSEAARNAFKQTRPRTQPQPQLRQQQFQAKRNWGSGKRNDFTAGRLHEYLQRWNMAPKLVQQFIQGNSQLQIFIGSEPKSHQECTNKFKTF</sequence>
<accession>A0ABN8B8T2</accession>
<name>A0ABN8B8T2_CHISP</name>
<dbReference type="Proteomes" id="UP001153292">
    <property type="component" value="Chromosome 5"/>
</dbReference>
<feature type="region of interest" description="Disordered" evidence="1">
    <location>
        <begin position="111"/>
        <end position="130"/>
    </location>
</feature>
<dbReference type="EMBL" id="OU963898">
    <property type="protein sequence ID" value="CAH0406056.1"/>
    <property type="molecule type" value="Genomic_DNA"/>
</dbReference>
<organism evidence="2 3">
    <name type="scientific">Chilo suppressalis</name>
    <name type="common">Asiatic rice borer moth</name>
    <dbReference type="NCBI Taxonomy" id="168631"/>
    <lineage>
        <taxon>Eukaryota</taxon>
        <taxon>Metazoa</taxon>
        <taxon>Ecdysozoa</taxon>
        <taxon>Arthropoda</taxon>
        <taxon>Hexapoda</taxon>
        <taxon>Insecta</taxon>
        <taxon>Pterygota</taxon>
        <taxon>Neoptera</taxon>
        <taxon>Endopterygota</taxon>
        <taxon>Lepidoptera</taxon>
        <taxon>Glossata</taxon>
        <taxon>Ditrysia</taxon>
        <taxon>Pyraloidea</taxon>
        <taxon>Crambidae</taxon>
        <taxon>Crambinae</taxon>
        <taxon>Chilo</taxon>
    </lineage>
</organism>
<feature type="region of interest" description="Disordered" evidence="1">
    <location>
        <begin position="135"/>
        <end position="166"/>
    </location>
</feature>
<evidence type="ECO:0000313" key="2">
    <source>
        <dbReference type="EMBL" id="CAH0406056.1"/>
    </source>
</evidence>
<protein>
    <submittedName>
        <fullName evidence="2">Uncharacterized protein</fullName>
    </submittedName>
</protein>
<gene>
    <name evidence="2" type="ORF">CHILSU_LOCUS9428</name>
</gene>
<evidence type="ECO:0000256" key="1">
    <source>
        <dbReference type="SAM" id="MobiDB-lite"/>
    </source>
</evidence>
<feature type="compositionally biased region" description="Low complexity" evidence="1">
    <location>
        <begin position="141"/>
        <end position="155"/>
    </location>
</feature>
<evidence type="ECO:0000313" key="3">
    <source>
        <dbReference type="Proteomes" id="UP001153292"/>
    </source>
</evidence>
<proteinExistence type="predicted"/>
<reference evidence="2" key="1">
    <citation type="submission" date="2021-12" db="EMBL/GenBank/DDBJ databases">
        <authorList>
            <person name="King R."/>
        </authorList>
    </citation>
    <scope>NUCLEOTIDE SEQUENCE</scope>
</reference>